<keyword evidence="5" id="KW-0067">ATP-binding</keyword>
<accession>A0A9P6R1X4</accession>
<protein>
    <submittedName>
        <fullName evidence="12">Uncharacterized protein</fullName>
    </submittedName>
</protein>
<feature type="transmembrane region" description="Helical" evidence="9">
    <location>
        <begin position="997"/>
        <end position="1027"/>
    </location>
</feature>
<feature type="region of interest" description="Disordered" evidence="8">
    <location>
        <begin position="610"/>
        <end position="661"/>
    </location>
</feature>
<dbReference type="SUPFAM" id="SSF90123">
    <property type="entry name" value="ABC transporter transmembrane region"/>
    <property type="match status" value="2"/>
</dbReference>
<dbReference type="InterPro" id="IPR044726">
    <property type="entry name" value="ABCC_6TM_D2"/>
</dbReference>
<feature type="transmembrane region" description="Helical" evidence="9">
    <location>
        <begin position="957"/>
        <end position="977"/>
    </location>
</feature>
<feature type="compositionally biased region" description="Basic and acidic residues" evidence="8">
    <location>
        <begin position="610"/>
        <end position="622"/>
    </location>
</feature>
<dbReference type="InterPro" id="IPR036640">
    <property type="entry name" value="ABC1_TM_sf"/>
</dbReference>
<evidence type="ECO:0000259" key="10">
    <source>
        <dbReference type="PROSITE" id="PS50893"/>
    </source>
</evidence>
<feature type="transmembrane region" description="Helical" evidence="9">
    <location>
        <begin position="231"/>
        <end position="252"/>
    </location>
</feature>
<dbReference type="InterPro" id="IPR050173">
    <property type="entry name" value="ABC_transporter_C-like"/>
</dbReference>
<comment type="caution">
    <text evidence="12">The sequence shown here is derived from an EMBL/GenBank/DDBJ whole genome shotgun (WGS) entry which is preliminary data.</text>
</comment>
<feature type="domain" description="ABC transmembrane type-1" evidence="11">
    <location>
        <begin position="246"/>
        <end position="552"/>
    </location>
</feature>
<dbReference type="PROSITE" id="PS50893">
    <property type="entry name" value="ABC_TRANSPORTER_2"/>
    <property type="match status" value="1"/>
</dbReference>
<feature type="transmembrane region" description="Helical" evidence="9">
    <location>
        <begin position="51"/>
        <end position="71"/>
    </location>
</feature>
<dbReference type="InterPro" id="IPR044746">
    <property type="entry name" value="ABCC_6TM_D1"/>
</dbReference>
<dbReference type="GO" id="GO:0005524">
    <property type="term" value="F:ATP binding"/>
    <property type="evidence" value="ECO:0007669"/>
    <property type="project" value="UniProtKB-KW"/>
</dbReference>
<evidence type="ECO:0000256" key="3">
    <source>
        <dbReference type="ARBA" id="ARBA00022692"/>
    </source>
</evidence>
<dbReference type="GO" id="GO:0016887">
    <property type="term" value="F:ATP hydrolysis activity"/>
    <property type="evidence" value="ECO:0007669"/>
    <property type="project" value="InterPro"/>
</dbReference>
<feature type="domain" description="ABC transmembrane type-1" evidence="11">
    <location>
        <begin position="961"/>
        <end position="1201"/>
    </location>
</feature>
<dbReference type="FunFam" id="1.20.1560.10:FF:000006">
    <property type="entry name" value="ATP-binding cassette, sub-family C (CFTR/MRP), member 9"/>
    <property type="match status" value="1"/>
</dbReference>
<dbReference type="SUPFAM" id="SSF52540">
    <property type="entry name" value="P-loop containing nucleoside triphosphate hydrolases"/>
    <property type="match status" value="1"/>
</dbReference>
<dbReference type="Pfam" id="PF00005">
    <property type="entry name" value="ABC_tran"/>
    <property type="match status" value="1"/>
</dbReference>
<reference evidence="12" key="1">
    <citation type="journal article" date="2020" name="Fungal Divers.">
        <title>Resolving the Mortierellaceae phylogeny through synthesis of multi-gene phylogenetics and phylogenomics.</title>
        <authorList>
            <person name="Vandepol N."/>
            <person name="Liber J."/>
            <person name="Desiro A."/>
            <person name="Na H."/>
            <person name="Kennedy M."/>
            <person name="Barry K."/>
            <person name="Grigoriev I.V."/>
            <person name="Miller A.N."/>
            <person name="O'Donnell K."/>
            <person name="Stajich J.E."/>
            <person name="Bonito G."/>
        </authorList>
    </citation>
    <scope>NUCLEOTIDE SEQUENCE</scope>
    <source>
        <strain evidence="12">REB-010B</strain>
    </source>
</reference>
<keyword evidence="4" id="KW-0547">Nucleotide-binding</keyword>
<dbReference type="CDD" id="cd18579">
    <property type="entry name" value="ABC_6TM_ABCC_D1"/>
    <property type="match status" value="1"/>
</dbReference>
<keyword evidence="6 9" id="KW-1133">Transmembrane helix</keyword>
<evidence type="ECO:0000256" key="9">
    <source>
        <dbReference type="SAM" id="Phobius"/>
    </source>
</evidence>
<name>A0A9P6R1X4_9FUNG</name>
<comment type="subcellular location">
    <subcellularLocation>
        <location evidence="1">Membrane</location>
        <topology evidence="1">Multi-pass membrane protein</topology>
    </subcellularLocation>
</comment>
<feature type="transmembrane region" description="Helical" evidence="9">
    <location>
        <begin position="300"/>
        <end position="321"/>
    </location>
</feature>
<keyword evidence="7 9" id="KW-0472">Membrane</keyword>
<keyword evidence="2" id="KW-0813">Transport</keyword>
<evidence type="ECO:0000256" key="1">
    <source>
        <dbReference type="ARBA" id="ARBA00004141"/>
    </source>
</evidence>
<dbReference type="SMART" id="SM00382">
    <property type="entry name" value="AAA"/>
    <property type="match status" value="1"/>
</dbReference>
<feature type="transmembrane region" description="Helical" evidence="9">
    <location>
        <begin position="520"/>
        <end position="536"/>
    </location>
</feature>
<feature type="transmembrane region" description="Helical" evidence="9">
    <location>
        <begin position="482"/>
        <end position="508"/>
    </location>
</feature>
<dbReference type="Gene3D" id="3.40.50.300">
    <property type="entry name" value="P-loop containing nucleotide triphosphate hydrolases"/>
    <property type="match status" value="1"/>
</dbReference>
<evidence type="ECO:0000256" key="5">
    <source>
        <dbReference type="ARBA" id="ARBA00022840"/>
    </source>
</evidence>
<dbReference type="EMBL" id="JAAAIP010001456">
    <property type="protein sequence ID" value="KAG0306579.1"/>
    <property type="molecule type" value="Genomic_DNA"/>
</dbReference>
<feature type="region of interest" description="Disordered" evidence="8">
    <location>
        <begin position="883"/>
        <end position="902"/>
    </location>
</feature>
<feature type="transmembrane region" description="Helical" evidence="9">
    <location>
        <begin position="405"/>
        <end position="424"/>
    </location>
</feature>
<keyword evidence="3 9" id="KW-0812">Transmembrane</keyword>
<feature type="non-terminal residue" evidence="12">
    <location>
        <position position="1201"/>
    </location>
</feature>
<dbReference type="AlphaFoldDB" id="A0A9P6R1X4"/>
<feature type="transmembrane region" description="Helical" evidence="9">
    <location>
        <begin position="110"/>
        <end position="128"/>
    </location>
</feature>
<proteinExistence type="predicted"/>
<dbReference type="Gene3D" id="1.20.1560.10">
    <property type="entry name" value="ABC transporter type 1, transmembrane domain"/>
    <property type="match status" value="3"/>
</dbReference>
<evidence type="ECO:0000313" key="12">
    <source>
        <dbReference type="EMBL" id="KAG0306579.1"/>
    </source>
</evidence>
<dbReference type="InterPro" id="IPR017871">
    <property type="entry name" value="ABC_transporter-like_CS"/>
</dbReference>
<feature type="domain" description="ABC transporter" evidence="10">
    <location>
        <begin position="653"/>
        <end position="877"/>
    </location>
</feature>
<dbReference type="InterPro" id="IPR003593">
    <property type="entry name" value="AAA+_ATPase"/>
</dbReference>
<gene>
    <name evidence="12" type="ORF">BGZ99_001734</name>
</gene>
<dbReference type="PANTHER" id="PTHR24223">
    <property type="entry name" value="ATP-BINDING CASSETTE SUB-FAMILY C"/>
    <property type="match status" value="1"/>
</dbReference>
<feature type="transmembrane region" description="Helical" evidence="9">
    <location>
        <begin position="374"/>
        <end position="399"/>
    </location>
</feature>
<evidence type="ECO:0000259" key="11">
    <source>
        <dbReference type="PROSITE" id="PS50929"/>
    </source>
</evidence>
<evidence type="ECO:0000313" key="13">
    <source>
        <dbReference type="Proteomes" id="UP000738325"/>
    </source>
</evidence>
<evidence type="ECO:0000256" key="7">
    <source>
        <dbReference type="ARBA" id="ARBA00023136"/>
    </source>
</evidence>
<organism evidence="12 13">
    <name type="scientific">Dissophora globulifera</name>
    <dbReference type="NCBI Taxonomy" id="979702"/>
    <lineage>
        <taxon>Eukaryota</taxon>
        <taxon>Fungi</taxon>
        <taxon>Fungi incertae sedis</taxon>
        <taxon>Mucoromycota</taxon>
        <taxon>Mortierellomycotina</taxon>
        <taxon>Mortierellomycetes</taxon>
        <taxon>Mortierellales</taxon>
        <taxon>Mortierellaceae</taxon>
        <taxon>Dissophora</taxon>
    </lineage>
</organism>
<feature type="non-terminal residue" evidence="12">
    <location>
        <position position="1"/>
    </location>
</feature>
<evidence type="ECO:0000256" key="2">
    <source>
        <dbReference type="ARBA" id="ARBA00022448"/>
    </source>
</evidence>
<dbReference type="OrthoDB" id="6500128at2759"/>
<dbReference type="FunFam" id="3.40.50.300:FF:000997">
    <property type="entry name" value="Multidrug resistance-associated protein 1"/>
    <property type="match status" value="1"/>
</dbReference>
<dbReference type="GO" id="GO:0140359">
    <property type="term" value="F:ABC-type transporter activity"/>
    <property type="evidence" value="ECO:0007669"/>
    <property type="project" value="InterPro"/>
</dbReference>
<dbReference type="Pfam" id="PF00664">
    <property type="entry name" value="ABC_membrane"/>
    <property type="match status" value="2"/>
</dbReference>
<dbReference type="PROSITE" id="PS50929">
    <property type="entry name" value="ABC_TM1F"/>
    <property type="match status" value="2"/>
</dbReference>
<dbReference type="InterPro" id="IPR027417">
    <property type="entry name" value="P-loop_NTPase"/>
</dbReference>
<dbReference type="GO" id="GO:0016020">
    <property type="term" value="C:membrane"/>
    <property type="evidence" value="ECO:0007669"/>
    <property type="project" value="UniProtKB-SubCell"/>
</dbReference>
<sequence>KYATSKIGNGKHPISHPLIYGLSTVCIAVACAALLTRIIQLSRDSVTAPATMFGNAALFVAWVFGLVLNHLEHIYSSYSSTCLFSFYVFCILASAISLRTMPDTGMAGQTQFLSFCIFLGSVVLGFLAEAWPRHTSLQQQQQQVIDDLREEGGADTTTRPTAYDRSNLFSRLSFHFMQDLFSKSFHGPLQESDISNIMPQRIQTQYSLASLGTLWHEHVKQRTEAGKKPSLMWISLLSPCWTWIPVIVFAFAQSVLEYSQVVLLGVLLDYMSSVSLSSSSSSGSGMTVAGLDGVQQQHPIAYGIILSFGLFLANLLGTLAYGQFFQKITSLGIELKSGLIGLIYQKSFLLTPGARQRSTIGEISNHMSVDCERIVFAVMAPPHLITSTFEICVGIWLLYVHLGPSSLTSVGVVILIMPIQWLTGKLLNRAKSKKLETMDNRIRVLNELLSAMKTIKMYSWEEPFYKRIARFRKTEIKQLRSIGVAWAISCIMFSSLPLVMSLLTFVVYSLVGGPQGSRGVLTPQIVFVSIALFARLSQPLGRLSGITSQIITLNVCLKRIQGYLTEKELDPNQIEYIEEMDEEENRAAAISIQDGEFAWSTAFDEKKKREAAREALKQKQKEAGTTGRDTANTEKIETAATPPVDNSTLNNNINNNDDDDDDIKEPLSTLSNINIEVSKGSLTMIVGRVGQGKSSLMSAMIGEMYKRQGRVQVSGSIAYVPQQAWILNASLRDNILFGQPFDKTRFDQVLHCSGLVPDVKMLPAGDLTEIGERGINLSGGQKQRVSLARAAYQNAQIYLMDDPLSAVDAHVDQHLWDNLIGPEGLFGGKTRVLITHGIHHLSAADQILVMKDGQVSEKGRYQELLADKKGFFQLINDYSVQEQEQKQKKGKSDAEAKEEQKLLDTDDQATIADAKATVAHKSEANGESEAQLILAEEAAIGNVGWGLFNRYLKSATYLYSFLSLFLYVLSQASQIGINVWMQHWATKQDADQQDAVGVFLGVFAVLVVAYMSFDISVNLIIFLGAGVRSSRLMHDKLLEKVLRLPMSFFDTTPVGRIMNRFSTDINNLDEEMPANITDIYYFLTNVVAYYMRTSRSLKRMHMISKSPLYQHFDETLAGVSTIRAIRTCLPQFLATNASLSDRSANAYFTFTTSQLWLNIRLDSLGALVVLATSLLCIWKREALGAGHAGLALSYALTLTFT</sequence>
<dbReference type="PROSITE" id="PS00211">
    <property type="entry name" value="ABC_TRANSPORTER_1"/>
    <property type="match status" value="1"/>
</dbReference>
<dbReference type="CDD" id="cd18580">
    <property type="entry name" value="ABC_6TM_ABCC_D2"/>
    <property type="match status" value="1"/>
</dbReference>
<feature type="transmembrane region" description="Helical" evidence="9">
    <location>
        <begin position="18"/>
        <end position="39"/>
    </location>
</feature>
<feature type="transmembrane region" description="Helical" evidence="9">
    <location>
        <begin position="77"/>
        <end position="98"/>
    </location>
</feature>
<evidence type="ECO:0000256" key="8">
    <source>
        <dbReference type="SAM" id="MobiDB-lite"/>
    </source>
</evidence>
<evidence type="ECO:0000256" key="4">
    <source>
        <dbReference type="ARBA" id="ARBA00022741"/>
    </source>
</evidence>
<dbReference type="CDD" id="cd03250">
    <property type="entry name" value="ABCC_MRP_domain1"/>
    <property type="match status" value="1"/>
</dbReference>
<dbReference type="InterPro" id="IPR011527">
    <property type="entry name" value="ABC1_TM_dom"/>
</dbReference>
<evidence type="ECO:0000256" key="6">
    <source>
        <dbReference type="ARBA" id="ARBA00022989"/>
    </source>
</evidence>
<dbReference type="InterPro" id="IPR003439">
    <property type="entry name" value="ABC_transporter-like_ATP-bd"/>
</dbReference>
<dbReference type="Proteomes" id="UP000738325">
    <property type="component" value="Unassembled WGS sequence"/>
</dbReference>
<keyword evidence="13" id="KW-1185">Reference proteome</keyword>